<dbReference type="GO" id="GO:0003723">
    <property type="term" value="F:RNA binding"/>
    <property type="evidence" value="ECO:0007669"/>
    <property type="project" value="InterPro"/>
</dbReference>
<sequence length="223" mass="25896">MRSTVIVMRDRGKNRKPLQRGRVSIEAIQTVQALKRAKKDENSLKQVFETMFRRLVKLDMIAVLRDLQRQNEPVLALQVFDEMRKEDWYKPQVLMYAEMITFLADNECFDKAELVFMYMKMENGLEGGVQGFNALLTTFMDFGNVALCMECYELMRKVGCEPDRLAFKILINGLESKGEYGLSVILRQEAEGFFGEDLEFLEEMEEIQSSNWPQACYLHSPGN</sequence>
<keyword evidence="1" id="KW-0677">Repeat</keyword>
<gene>
    <name evidence="2" type="ORF">C5167_038739</name>
</gene>
<evidence type="ECO:0000313" key="3">
    <source>
        <dbReference type="Proteomes" id="UP000316621"/>
    </source>
</evidence>
<dbReference type="Gene3D" id="1.25.40.10">
    <property type="entry name" value="Tetratricopeptide repeat domain"/>
    <property type="match status" value="1"/>
</dbReference>
<dbReference type="InterPro" id="IPR002885">
    <property type="entry name" value="PPR_rpt"/>
</dbReference>
<dbReference type="InterPro" id="IPR044190">
    <property type="entry name" value="THA8-like"/>
</dbReference>
<dbReference type="GO" id="GO:0009658">
    <property type="term" value="P:chloroplast organization"/>
    <property type="evidence" value="ECO:0007669"/>
    <property type="project" value="InterPro"/>
</dbReference>
<organism evidence="2 3">
    <name type="scientific">Papaver somniferum</name>
    <name type="common">Opium poppy</name>
    <dbReference type="NCBI Taxonomy" id="3469"/>
    <lineage>
        <taxon>Eukaryota</taxon>
        <taxon>Viridiplantae</taxon>
        <taxon>Streptophyta</taxon>
        <taxon>Embryophyta</taxon>
        <taxon>Tracheophyta</taxon>
        <taxon>Spermatophyta</taxon>
        <taxon>Magnoliopsida</taxon>
        <taxon>Ranunculales</taxon>
        <taxon>Papaveraceae</taxon>
        <taxon>Papaveroideae</taxon>
        <taxon>Papaver</taxon>
    </lineage>
</organism>
<evidence type="ECO:0008006" key="4">
    <source>
        <dbReference type="Google" id="ProtNLM"/>
    </source>
</evidence>
<name>A0A4Y7IEG1_PAPSO</name>
<dbReference type="AlphaFoldDB" id="A0A4Y7IEG1"/>
<dbReference type="Proteomes" id="UP000316621">
    <property type="component" value="Chromosome 1"/>
</dbReference>
<dbReference type="NCBIfam" id="TIGR00756">
    <property type="entry name" value="PPR"/>
    <property type="match status" value="1"/>
</dbReference>
<dbReference type="GO" id="GO:0000373">
    <property type="term" value="P:Group II intron splicing"/>
    <property type="evidence" value="ECO:0007669"/>
    <property type="project" value="InterPro"/>
</dbReference>
<keyword evidence="3" id="KW-1185">Reference proteome</keyword>
<dbReference type="PANTHER" id="PTHR47594:SF4">
    <property type="entry name" value="OS04G0475500 PROTEIN"/>
    <property type="match status" value="1"/>
</dbReference>
<dbReference type="Gramene" id="RZC45789">
    <property type="protein sequence ID" value="RZC45789"/>
    <property type="gene ID" value="C5167_038739"/>
</dbReference>
<dbReference type="PANTHER" id="PTHR47594">
    <property type="entry name" value="PPR CONTAINING PLANT-LIKE PROTEIN"/>
    <property type="match status" value="1"/>
</dbReference>
<dbReference type="OMA" id="TIRCGAR"/>
<accession>A0A4Y7IEG1</accession>
<dbReference type="EMBL" id="CM010715">
    <property type="protein sequence ID" value="RZC45789.1"/>
    <property type="molecule type" value="Genomic_DNA"/>
</dbReference>
<protein>
    <recommendedName>
        <fullName evidence="4">Pentacotripeptide-repeat region of PRORP domain-containing protein</fullName>
    </recommendedName>
</protein>
<evidence type="ECO:0000256" key="1">
    <source>
        <dbReference type="ARBA" id="ARBA00022737"/>
    </source>
</evidence>
<dbReference type="InterPro" id="IPR011990">
    <property type="entry name" value="TPR-like_helical_dom_sf"/>
</dbReference>
<reference evidence="2 3" key="1">
    <citation type="journal article" date="2018" name="Science">
        <title>The opium poppy genome and morphinan production.</title>
        <authorList>
            <person name="Guo L."/>
            <person name="Winzer T."/>
            <person name="Yang X."/>
            <person name="Li Y."/>
            <person name="Ning Z."/>
            <person name="He Z."/>
            <person name="Teodor R."/>
            <person name="Lu Y."/>
            <person name="Bowser T.A."/>
            <person name="Graham I.A."/>
            <person name="Ye K."/>
        </authorList>
    </citation>
    <scope>NUCLEOTIDE SEQUENCE [LARGE SCALE GENOMIC DNA]</scope>
    <source>
        <strain evidence="3">cv. HN1</strain>
        <tissue evidence="2">Leaves</tissue>
    </source>
</reference>
<proteinExistence type="predicted"/>
<evidence type="ECO:0000313" key="2">
    <source>
        <dbReference type="EMBL" id="RZC45789.1"/>
    </source>
</evidence>
<dbReference type="Pfam" id="PF13041">
    <property type="entry name" value="PPR_2"/>
    <property type="match status" value="1"/>
</dbReference>